<protein>
    <submittedName>
        <fullName evidence="4">ATP-binding cassette domain-containing protein</fullName>
    </submittedName>
</protein>
<evidence type="ECO:0000256" key="2">
    <source>
        <dbReference type="ARBA" id="ARBA00022840"/>
    </source>
</evidence>
<dbReference type="Pfam" id="PF00005">
    <property type="entry name" value="ABC_tran"/>
    <property type="match status" value="1"/>
</dbReference>
<evidence type="ECO:0000256" key="1">
    <source>
        <dbReference type="ARBA" id="ARBA00022741"/>
    </source>
</evidence>
<dbReference type="InterPro" id="IPR015854">
    <property type="entry name" value="ABC_transpr_LolD-like"/>
</dbReference>
<keyword evidence="1" id="KW-0547">Nucleotide-binding</keyword>
<dbReference type="PROSITE" id="PS50893">
    <property type="entry name" value="ABC_TRANSPORTER_2"/>
    <property type="match status" value="1"/>
</dbReference>
<gene>
    <name evidence="4" type="ORF">IOE58_09500</name>
</gene>
<evidence type="ECO:0000259" key="3">
    <source>
        <dbReference type="PROSITE" id="PS50893"/>
    </source>
</evidence>
<dbReference type="GO" id="GO:0005524">
    <property type="term" value="F:ATP binding"/>
    <property type="evidence" value="ECO:0007669"/>
    <property type="project" value="UniProtKB-KW"/>
</dbReference>
<name>A0ABR9W1U2_9MICO</name>
<evidence type="ECO:0000313" key="4">
    <source>
        <dbReference type="EMBL" id="MBE9404408.1"/>
    </source>
</evidence>
<dbReference type="Proteomes" id="UP000644727">
    <property type="component" value="Unassembled WGS sequence"/>
</dbReference>
<sequence>MADKTVALTAENLSKSFGSRGLWEGFSHRFDAGSLTILSGPSGCGKTTLLNCLSLLERVDQGRLLLGEEVISPSMRRRLYRTTFGFLFQNRGLVEQDTVERNLRLSPQLSGIPRKEAARRIDEALEQVGVLTQKNDPVFQLSGGEYQRVAFARLIVHGARVVFADEPTASLDDGNARRVIELLREHADGGGIVICATHDAAVLAAADGTVDVSSFATQATAR</sequence>
<dbReference type="InterPro" id="IPR027417">
    <property type="entry name" value="P-loop_NTPase"/>
</dbReference>
<dbReference type="RefSeq" id="WP_193866148.1">
    <property type="nucleotide sequence ID" value="NZ_JADEYR010000009.1"/>
</dbReference>
<dbReference type="InterPro" id="IPR003593">
    <property type="entry name" value="AAA+_ATPase"/>
</dbReference>
<dbReference type="InterPro" id="IPR003439">
    <property type="entry name" value="ABC_transporter-like_ATP-bd"/>
</dbReference>
<dbReference type="PANTHER" id="PTHR24220">
    <property type="entry name" value="IMPORT ATP-BINDING PROTEIN"/>
    <property type="match status" value="1"/>
</dbReference>
<accession>A0ABR9W1U2</accession>
<organism evidence="4 5">
    <name type="scientific">Brachybacterium epidermidis</name>
    <dbReference type="NCBI Taxonomy" id="2781983"/>
    <lineage>
        <taxon>Bacteria</taxon>
        <taxon>Bacillati</taxon>
        <taxon>Actinomycetota</taxon>
        <taxon>Actinomycetes</taxon>
        <taxon>Micrococcales</taxon>
        <taxon>Dermabacteraceae</taxon>
        <taxon>Brachybacterium</taxon>
    </lineage>
</organism>
<comment type="caution">
    <text evidence="4">The sequence shown here is derived from an EMBL/GenBank/DDBJ whole genome shotgun (WGS) entry which is preliminary data.</text>
</comment>
<dbReference type="EMBL" id="JADEYR010000009">
    <property type="protein sequence ID" value="MBE9404408.1"/>
    <property type="molecule type" value="Genomic_DNA"/>
</dbReference>
<dbReference type="PANTHER" id="PTHR24220:SF86">
    <property type="entry name" value="ABC TRANSPORTER ABCH.1"/>
    <property type="match status" value="1"/>
</dbReference>
<keyword evidence="2 4" id="KW-0067">ATP-binding</keyword>
<reference evidence="4 5" key="1">
    <citation type="submission" date="2020-10" db="EMBL/GenBank/DDBJ databases">
        <title>Draft genome and description of Brachybacterium epidermidis sp nov.</title>
        <authorList>
            <person name="Boxberger M."/>
            <person name="La Scola B."/>
        </authorList>
    </citation>
    <scope>NUCLEOTIDE SEQUENCE [LARGE SCALE GENOMIC DNA]</scope>
    <source>
        <strain evidence="4 5">Marseille-Q2903</strain>
    </source>
</reference>
<proteinExistence type="predicted"/>
<feature type="domain" description="ABC transporter" evidence="3">
    <location>
        <begin position="8"/>
        <end position="222"/>
    </location>
</feature>
<evidence type="ECO:0000313" key="5">
    <source>
        <dbReference type="Proteomes" id="UP000644727"/>
    </source>
</evidence>
<dbReference type="Gene3D" id="3.40.50.300">
    <property type="entry name" value="P-loop containing nucleotide triphosphate hydrolases"/>
    <property type="match status" value="1"/>
</dbReference>
<keyword evidence="5" id="KW-1185">Reference proteome</keyword>
<dbReference type="SUPFAM" id="SSF52540">
    <property type="entry name" value="P-loop containing nucleoside triphosphate hydrolases"/>
    <property type="match status" value="1"/>
</dbReference>
<dbReference type="SMART" id="SM00382">
    <property type="entry name" value="AAA"/>
    <property type="match status" value="1"/>
</dbReference>